<evidence type="ECO:0000313" key="2">
    <source>
        <dbReference type="Proteomes" id="UP000245926"/>
    </source>
</evidence>
<protein>
    <submittedName>
        <fullName evidence="1">Uncharacterized protein</fullName>
    </submittedName>
</protein>
<reference evidence="2" key="1">
    <citation type="submission" date="2018-05" db="EMBL/GenBank/DDBJ databases">
        <title>Complete Genome Sequence of Methylobacterium sp. 17SD2-17.</title>
        <authorList>
            <person name="Srinivasan S."/>
        </authorList>
    </citation>
    <scope>NUCLEOTIDE SEQUENCE [LARGE SCALE GENOMIC DNA]</scope>
    <source>
        <strain evidence="2">17SD2-17</strain>
    </source>
</reference>
<dbReference type="AlphaFoldDB" id="A0A2U8WHN4"/>
<name>A0A2U8WHN4_9HYPH</name>
<organism evidence="1 2">
    <name type="scientific">Methylobacterium durans</name>
    <dbReference type="NCBI Taxonomy" id="2202825"/>
    <lineage>
        <taxon>Bacteria</taxon>
        <taxon>Pseudomonadati</taxon>
        <taxon>Pseudomonadota</taxon>
        <taxon>Alphaproteobacteria</taxon>
        <taxon>Hyphomicrobiales</taxon>
        <taxon>Methylobacteriaceae</taxon>
        <taxon>Methylobacterium</taxon>
    </lineage>
</organism>
<sequence length="86" mass="8910">MNQLPVEGAVDAPILFFDEAPALGTGPGVGRVTLSALVQEVGANGAISYRRVAVAHLRGNALAFEGLREAINRMELLASPVQGSPN</sequence>
<evidence type="ECO:0000313" key="1">
    <source>
        <dbReference type="EMBL" id="AWN44846.1"/>
    </source>
</evidence>
<gene>
    <name evidence="1" type="ORF">DK389_28920</name>
</gene>
<accession>A0A2U8WHN4</accession>
<dbReference type="OrthoDB" id="8126908at2"/>
<dbReference type="EMBL" id="CP029550">
    <property type="protein sequence ID" value="AWN44846.1"/>
    <property type="molecule type" value="Genomic_DNA"/>
</dbReference>
<proteinExistence type="predicted"/>
<keyword evidence="2" id="KW-1185">Reference proteome</keyword>
<dbReference type="KEGG" id="mets:DK389_28920"/>
<dbReference type="Proteomes" id="UP000245926">
    <property type="component" value="Chromosome"/>
</dbReference>